<feature type="transmembrane region" description="Helical" evidence="1">
    <location>
        <begin position="47"/>
        <end position="69"/>
    </location>
</feature>
<sequence>MNILDFMGKKKHTYWLSKETTSKFILPESSTSFHRVNFACVLWPPPLYPLICLMISYLGPFNVLCFFLLQKGNNASDCIEQPLDHAFSHFSYFPINTDCAMPFITQQLICHCFEYGTGIFLLVRAASSAGSQHFHVSKKNFYH</sequence>
<protein>
    <submittedName>
        <fullName evidence="2">Protein FRIGIDA-ESSENTIAL 1</fullName>
    </submittedName>
</protein>
<keyword evidence="1" id="KW-0812">Transmembrane</keyword>
<dbReference type="EMBL" id="CM000782">
    <property type="protein sequence ID" value="AQK86991.1"/>
    <property type="molecule type" value="Genomic_DNA"/>
</dbReference>
<evidence type="ECO:0000256" key="1">
    <source>
        <dbReference type="SAM" id="Phobius"/>
    </source>
</evidence>
<organism evidence="2">
    <name type="scientific">Zea mays</name>
    <name type="common">Maize</name>
    <dbReference type="NCBI Taxonomy" id="4577"/>
    <lineage>
        <taxon>Eukaryota</taxon>
        <taxon>Viridiplantae</taxon>
        <taxon>Streptophyta</taxon>
        <taxon>Embryophyta</taxon>
        <taxon>Tracheophyta</taxon>
        <taxon>Spermatophyta</taxon>
        <taxon>Magnoliopsida</taxon>
        <taxon>Liliopsida</taxon>
        <taxon>Poales</taxon>
        <taxon>Poaceae</taxon>
        <taxon>PACMAD clade</taxon>
        <taxon>Panicoideae</taxon>
        <taxon>Andropogonodae</taxon>
        <taxon>Andropogoneae</taxon>
        <taxon>Tripsacinae</taxon>
        <taxon>Zea</taxon>
    </lineage>
</organism>
<evidence type="ECO:0000313" key="2">
    <source>
        <dbReference type="EMBL" id="AQK86991.1"/>
    </source>
</evidence>
<dbReference type="EMBL" id="CM000782">
    <property type="protein sequence ID" value="AQK86974.1"/>
    <property type="molecule type" value="Genomic_DNA"/>
</dbReference>
<keyword evidence="1" id="KW-0472">Membrane</keyword>
<dbReference type="EMBL" id="CM000782">
    <property type="protein sequence ID" value="AQK86986.1"/>
    <property type="molecule type" value="Genomic_DNA"/>
</dbReference>
<dbReference type="AlphaFoldDB" id="A0A1D6M7E7"/>
<name>A0A1D6M7E7_MAIZE</name>
<accession>A0A1D6M7E7</accession>
<keyword evidence="1" id="KW-1133">Transmembrane helix</keyword>
<reference evidence="2" key="1">
    <citation type="submission" date="2015-12" db="EMBL/GenBank/DDBJ databases">
        <title>Update maize B73 reference genome by single molecule sequencing technologies.</title>
        <authorList>
            <consortium name="Maize Genome Sequencing Project"/>
            <person name="Ware D."/>
        </authorList>
    </citation>
    <scope>NUCLEOTIDE SEQUENCE</scope>
    <source>
        <tissue evidence="2">Seedling</tissue>
    </source>
</reference>
<proteinExistence type="predicted"/>
<gene>
    <name evidence="2" type="ORF">ZEAMMB73_Zm00001d038587</name>
</gene>
<dbReference type="EMBL" id="CM000782">
    <property type="protein sequence ID" value="AQK86980.1"/>
    <property type="molecule type" value="Genomic_DNA"/>
</dbReference>